<dbReference type="AlphaFoldDB" id="A0A226DLZ0"/>
<dbReference type="PROSITE" id="PS50157">
    <property type="entry name" value="ZINC_FINGER_C2H2_2"/>
    <property type="match status" value="4"/>
</dbReference>
<feature type="domain" description="C2H2-type" evidence="10">
    <location>
        <begin position="450"/>
        <end position="476"/>
    </location>
</feature>
<keyword evidence="5" id="KW-0862">Zinc</keyword>
<dbReference type="Gene3D" id="3.30.160.60">
    <property type="entry name" value="Classic Zinc Finger"/>
    <property type="match status" value="2"/>
</dbReference>
<evidence type="ECO:0000256" key="5">
    <source>
        <dbReference type="ARBA" id="ARBA00022833"/>
    </source>
</evidence>
<dbReference type="InterPro" id="IPR013087">
    <property type="entry name" value="Znf_C2H2_type"/>
</dbReference>
<keyword evidence="4 7" id="KW-0863">Zinc-finger</keyword>
<dbReference type="FunFam" id="3.30.160.60:FF:002343">
    <property type="entry name" value="Zinc finger protein 33A"/>
    <property type="match status" value="1"/>
</dbReference>
<protein>
    <submittedName>
        <fullName evidence="11">Zinc finger protein with KRAB and SCAN domains 3</fullName>
    </submittedName>
</protein>
<feature type="region of interest" description="Disordered" evidence="9">
    <location>
        <begin position="302"/>
        <end position="386"/>
    </location>
</feature>
<feature type="domain" description="C2H2-type" evidence="10">
    <location>
        <begin position="477"/>
        <end position="505"/>
    </location>
</feature>
<dbReference type="GO" id="GO:0000978">
    <property type="term" value="F:RNA polymerase II cis-regulatory region sequence-specific DNA binding"/>
    <property type="evidence" value="ECO:0007669"/>
    <property type="project" value="TreeGrafter"/>
</dbReference>
<proteinExistence type="predicted"/>
<feature type="compositionally biased region" description="Acidic residues" evidence="9">
    <location>
        <begin position="316"/>
        <end position="339"/>
    </location>
</feature>
<dbReference type="GO" id="GO:0008270">
    <property type="term" value="F:zinc ion binding"/>
    <property type="evidence" value="ECO:0007669"/>
    <property type="project" value="UniProtKB-KW"/>
</dbReference>
<feature type="coiled-coil region" evidence="8">
    <location>
        <begin position="6"/>
        <end position="33"/>
    </location>
</feature>
<dbReference type="PANTHER" id="PTHR23226:SF416">
    <property type="entry name" value="FI01424P"/>
    <property type="match status" value="1"/>
</dbReference>
<dbReference type="PANTHER" id="PTHR23226">
    <property type="entry name" value="ZINC FINGER AND SCAN DOMAIN-CONTAINING"/>
    <property type="match status" value="1"/>
</dbReference>
<reference evidence="11 12" key="1">
    <citation type="submission" date="2015-12" db="EMBL/GenBank/DDBJ databases">
        <title>The genome of Folsomia candida.</title>
        <authorList>
            <person name="Faddeeva A."/>
            <person name="Derks M.F."/>
            <person name="Anvar Y."/>
            <person name="Smit S."/>
            <person name="Van Straalen N."/>
            <person name="Roelofs D."/>
        </authorList>
    </citation>
    <scope>NUCLEOTIDE SEQUENCE [LARGE SCALE GENOMIC DNA]</scope>
    <source>
        <strain evidence="11 12">VU population</strain>
        <tissue evidence="11">Whole body</tissue>
    </source>
</reference>
<feature type="domain" description="C2H2-type" evidence="10">
    <location>
        <begin position="507"/>
        <end position="530"/>
    </location>
</feature>
<dbReference type="Pfam" id="PF00096">
    <property type="entry name" value="zf-C2H2"/>
    <property type="match status" value="1"/>
</dbReference>
<accession>A0A226DLZ0</accession>
<comment type="caution">
    <text evidence="11">The sequence shown here is derived from an EMBL/GenBank/DDBJ whole genome shotgun (WGS) entry which is preliminary data.</text>
</comment>
<dbReference type="SMART" id="SM00355">
    <property type="entry name" value="ZnF_C2H2"/>
    <property type="match status" value="4"/>
</dbReference>
<keyword evidence="2" id="KW-0479">Metal-binding</keyword>
<dbReference type="Proteomes" id="UP000198287">
    <property type="component" value="Unassembled WGS sequence"/>
</dbReference>
<keyword evidence="6" id="KW-0539">Nucleus</keyword>
<dbReference type="OrthoDB" id="1405595at2759"/>
<keyword evidence="3" id="KW-0677">Repeat</keyword>
<dbReference type="GO" id="GO:0005634">
    <property type="term" value="C:nucleus"/>
    <property type="evidence" value="ECO:0007669"/>
    <property type="project" value="UniProtKB-SubCell"/>
</dbReference>
<dbReference type="EMBL" id="LNIX01000018">
    <property type="protein sequence ID" value="OXA45236.1"/>
    <property type="molecule type" value="Genomic_DNA"/>
</dbReference>
<keyword evidence="12" id="KW-1185">Reference proteome</keyword>
<evidence type="ECO:0000256" key="7">
    <source>
        <dbReference type="PROSITE-ProRule" id="PRU00042"/>
    </source>
</evidence>
<dbReference type="InterPro" id="IPR036236">
    <property type="entry name" value="Znf_C2H2_sf"/>
</dbReference>
<name>A0A226DLZ0_FOLCA</name>
<evidence type="ECO:0000313" key="11">
    <source>
        <dbReference type="EMBL" id="OXA45236.1"/>
    </source>
</evidence>
<evidence type="ECO:0000259" key="10">
    <source>
        <dbReference type="PROSITE" id="PS50157"/>
    </source>
</evidence>
<keyword evidence="8" id="KW-0175">Coiled coil</keyword>
<sequence>MEPGHANELSAEIEFLKQSISRSEQRIRQIVNRAGVILDQDEFDDNPTNVTRLLNLLDEILSLNFTDFVTLSTSEPLSQTNLVLSTATDIEDVDVNLCDPSPIGDGDVDIIYDEIEVKDEFISEPLSQTNLVLSPATYIEDGGAVSDPLSETNLCDPAPSPHDNGDVDLIDDEVEVKDKFSSQEYQLVAATTEKDVAITEQPDELEPADNQDHNLDFEFVAPHVAVAPRQRRTTLRRKPTNRKDVLLPSIRSKLRPGRSNIKTTYLTGSKNTNAVSRSRNVTKTAAGKRDVMDSPSKIDFVTKKLHVEPSPSDASNLDDDHDDEEPYLNDAFDCDDDDYIPTSISSSDEEHTLDAEFAPSRRQKPVSKKRKRPINKNPTEIPSTTGSTKLVLKKRKQCKLIHAQKVGIFFTNFSPYLPAVKDKNPSQVSSTTHPTGFVPIIDPATGTQKFHCLDCSKIIGSGGLLYHRRIHTGEKPYPCPTCGIAFRAPNTLSSHCRRHHPTEKTEYFCDQCPKSFRIKEDVLIHQKFWHPKAGAVMLLCSKCPKQFHVKGLLDRHMRMVHIQVFDLHSFGASAERKEWDRFWRGA</sequence>
<evidence type="ECO:0000256" key="3">
    <source>
        <dbReference type="ARBA" id="ARBA00022737"/>
    </source>
</evidence>
<dbReference type="PROSITE" id="PS00028">
    <property type="entry name" value="ZINC_FINGER_C2H2_1"/>
    <property type="match status" value="3"/>
</dbReference>
<evidence type="ECO:0000256" key="9">
    <source>
        <dbReference type="SAM" id="MobiDB-lite"/>
    </source>
</evidence>
<evidence type="ECO:0000256" key="8">
    <source>
        <dbReference type="SAM" id="Coils"/>
    </source>
</evidence>
<dbReference type="SUPFAM" id="SSF57667">
    <property type="entry name" value="beta-beta-alpha zinc fingers"/>
    <property type="match status" value="2"/>
</dbReference>
<dbReference type="GO" id="GO:0000981">
    <property type="term" value="F:DNA-binding transcription factor activity, RNA polymerase II-specific"/>
    <property type="evidence" value="ECO:0007669"/>
    <property type="project" value="TreeGrafter"/>
</dbReference>
<organism evidence="11 12">
    <name type="scientific">Folsomia candida</name>
    <name type="common">Springtail</name>
    <dbReference type="NCBI Taxonomy" id="158441"/>
    <lineage>
        <taxon>Eukaryota</taxon>
        <taxon>Metazoa</taxon>
        <taxon>Ecdysozoa</taxon>
        <taxon>Arthropoda</taxon>
        <taxon>Hexapoda</taxon>
        <taxon>Collembola</taxon>
        <taxon>Entomobryomorpha</taxon>
        <taxon>Isotomoidea</taxon>
        <taxon>Isotomidae</taxon>
        <taxon>Proisotominae</taxon>
        <taxon>Folsomia</taxon>
    </lineage>
</organism>
<comment type="subcellular location">
    <subcellularLocation>
        <location evidence="1">Nucleus</location>
    </subcellularLocation>
</comment>
<gene>
    <name evidence="11" type="ORF">Fcan01_19929</name>
</gene>
<feature type="domain" description="C2H2-type" evidence="10">
    <location>
        <begin position="538"/>
        <end position="561"/>
    </location>
</feature>
<evidence type="ECO:0000256" key="1">
    <source>
        <dbReference type="ARBA" id="ARBA00004123"/>
    </source>
</evidence>
<feature type="compositionally biased region" description="Polar residues" evidence="9">
    <location>
        <begin position="376"/>
        <end position="386"/>
    </location>
</feature>
<evidence type="ECO:0000256" key="2">
    <source>
        <dbReference type="ARBA" id="ARBA00022723"/>
    </source>
</evidence>
<evidence type="ECO:0000256" key="6">
    <source>
        <dbReference type="ARBA" id="ARBA00023242"/>
    </source>
</evidence>
<evidence type="ECO:0000313" key="12">
    <source>
        <dbReference type="Proteomes" id="UP000198287"/>
    </source>
</evidence>
<feature type="compositionally biased region" description="Basic residues" evidence="9">
    <location>
        <begin position="361"/>
        <end position="374"/>
    </location>
</feature>
<evidence type="ECO:0000256" key="4">
    <source>
        <dbReference type="ARBA" id="ARBA00022771"/>
    </source>
</evidence>